<reference evidence="2" key="1">
    <citation type="submission" date="2020-05" db="EMBL/GenBank/DDBJ databases">
        <title>Phylogenomic resolution of chytrid fungi.</title>
        <authorList>
            <person name="Stajich J.E."/>
            <person name="Amses K."/>
            <person name="Simmons R."/>
            <person name="Seto K."/>
            <person name="Myers J."/>
            <person name="Bonds A."/>
            <person name="Quandt C.A."/>
            <person name="Barry K."/>
            <person name="Liu P."/>
            <person name="Grigoriev I."/>
            <person name="Longcore J.E."/>
            <person name="James T.Y."/>
        </authorList>
    </citation>
    <scope>NUCLEOTIDE SEQUENCE</scope>
    <source>
        <strain evidence="2">JEL0318</strain>
    </source>
</reference>
<organism evidence="2 3">
    <name type="scientific">Rhizophlyctis rosea</name>
    <dbReference type="NCBI Taxonomy" id="64517"/>
    <lineage>
        <taxon>Eukaryota</taxon>
        <taxon>Fungi</taxon>
        <taxon>Fungi incertae sedis</taxon>
        <taxon>Chytridiomycota</taxon>
        <taxon>Chytridiomycota incertae sedis</taxon>
        <taxon>Chytridiomycetes</taxon>
        <taxon>Rhizophlyctidales</taxon>
        <taxon>Rhizophlyctidaceae</taxon>
        <taxon>Rhizophlyctis</taxon>
    </lineage>
</organism>
<accession>A0AAD5SMN2</accession>
<keyword evidence="3" id="KW-1185">Reference proteome</keyword>
<dbReference type="EMBL" id="JADGJD010000165">
    <property type="protein sequence ID" value="KAJ3054005.1"/>
    <property type="molecule type" value="Genomic_DNA"/>
</dbReference>
<protein>
    <submittedName>
        <fullName evidence="2">Uncharacterized protein</fullName>
    </submittedName>
</protein>
<evidence type="ECO:0000313" key="3">
    <source>
        <dbReference type="Proteomes" id="UP001212841"/>
    </source>
</evidence>
<feature type="region of interest" description="Disordered" evidence="1">
    <location>
        <begin position="52"/>
        <end position="107"/>
    </location>
</feature>
<evidence type="ECO:0000313" key="2">
    <source>
        <dbReference type="EMBL" id="KAJ3054005.1"/>
    </source>
</evidence>
<gene>
    <name evidence="2" type="ORF">HK097_002882</name>
</gene>
<feature type="compositionally biased region" description="Basic residues" evidence="1">
    <location>
        <begin position="97"/>
        <end position="107"/>
    </location>
</feature>
<dbReference type="Proteomes" id="UP001212841">
    <property type="component" value="Unassembled WGS sequence"/>
</dbReference>
<proteinExistence type="predicted"/>
<evidence type="ECO:0000256" key="1">
    <source>
        <dbReference type="SAM" id="MobiDB-lite"/>
    </source>
</evidence>
<dbReference type="AlphaFoldDB" id="A0AAD5SMN2"/>
<comment type="caution">
    <text evidence="2">The sequence shown here is derived from an EMBL/GenBank/DDBJ whole genome shotgun (WGS) entry which is preliminary data.</text>
</comment>
<name>A0AAD5SMN2_9FUNG</name>
<sequence>MSFSEEQLARIAAVYAMKARNDDLFRKNAIMKAQGAPKLAAMKQQLLAQKAAAGKAPTLTVSELPENGVDPSKEGTDQSLEVPESAPLHETSSVVGVRHRQPYHYAT</sequence>